<dbReference type="OrthoDB" id="4590391at2759"/>
<dbReference type="GO" id="GO:0000226">
    <property type="term" value="P:microtubule cytoskeleton organization"/>
    <property type="evidence" value="ECO:0007669"/>
    <property type="project" value="TreeGrafter"/>
</dbReference>
<feature type="compositionally biased region" description="Polar residues" evidence="1">
    <location>
        <begin position="1504"/>
        <end position="1522"/>
    </location>
</feature>
<dbReference type="CDD" id="cd06503">
    <property type="entry name" value="ATP-synt_Fo_b"/>
    <property type="match status" value="1"/>
</dbReference>
<feature type="region of interest" description="Disordered" evidence="1">
    <location>
        <begin position="963"/>
        <end position="1029"/>
    </location>
</feature>
<feature type="compositionally biased region" description="Basic and acidic residues" evidence="1">
    <location>
        <begin position="973"/>
        <end position="985"/>
    </location>
</feature>
<feature type="compositionally biased region" description="Pro residues" evidence="1">
    <location>
        <begin position="1573"/>
        <end position="1582"/>
    </location>
</feature>
<dbReference type="KEGG" id="pan:PODANSg8601"/>
<organism evidence="2">
    <name type="scientific">Podospora anserina (strain S / ATCC MYA-4624 / DSM 980 / FGSC 10383)</name>
    <name type="common">Pleurage anserina</name>
    <dbReference type="NCBI Taxonomy" id="515849"/>
    <lineage>
        <taxon>Eukaryota</taxon>
        <taxon>Fungi</taxon>
        <taxon>Dikarya</taxon>
        <taxon>Ascomycota</taxon>
        <taxon>Pezizomycotina</taxon>
        <taxon>Sordariomycetes</taxon>
        <taxon>Sordariomycetidae</taxon>
        <taxon>Sordariales</taxon>
        <taxon>Podosporaceae</taxon>
        <taxon>Podospora</taxon>
        <taxon>Podospora anserina</taxon>
    </lineage>
</organism>
<reference evidence="2 4" key="1">
    <citation type="journal article" date="2008" name="Genome Biol.">
        <title>The genome sequence of the model ascomycete fungus Podospora anserina.</title>
        <authorList>
            <person name="Espagne E."/>
            <person name="Lespinet O."/>
            <person name="Malagnac F."/>
            <person name="Da Silva C."/>
            <person name="Jaillon O."/>
            <person name="Porcel B.M."/>
            <person name="Couloux A."/>
            <person name="Aury J.-M."/>
            <person name="Segurens B."/>
            <person name="Poulain J."/>
            <person name="Anthouard V."/>
            <person name="Grossetete S."/>
            <person name="Khalili H."/>
            <person name="Coppin E."/>
            <person name="Dequard-Chablat M."/>
            <person name="Picard M."/>
            <person name="Contamine V."/>
            <person name="Arnaise S."/>
            <person name="Bourdais A."/>
            <person name="Berteaux-Lecellier V."/>
            <person name="Gautheret D."/>
            <person name="de Vries R.P."/>
            <person name="Battaglia E."/>
            <person name="Coutinho P.M."/>
            <person name="Danchin E.G.J."/>
            <person name="Henrissat B."/>
            <person name="El Khoury R."/>
            <person name="Sainsard-Chanet A."/>
            <person name="Boivin A."/>
            <person name="Pinan-Lucarre B."/>
            <person name="Sellem C.H."/>
            <person name="Debuchy R."/>
            <person name="Wincker P."/>
            <person name="Weissenbach J."/>
            <person name="Silar P."/>
        </authorList>
    </citation>
    <scope>NUCLEOTIDE SEQUENCE [LARGE SCALE GENOMIC DNA]</scope>
    <source>
        <strain evidence="4">S / ATCC MYA-4624 / DSM 980 / FGSC 10383</strain>
        <strain evidence="2">S mat+</strain>
    </source>
</reference>
<feature type="region of interest" description="Disordered" evidence="1">
    <location>
        <begin position="1480"/>
        <end position="1765"/>
    </location>
</feature>
<dbReference type="PANTHER" id="PTHR11501">
    <property type="entry name" value="MICROTUBULE-ASSOCIATED PROTEIN"/>
    <property type="match status" value="1"/>
</dbReference>
<accession>B2B6F9</accession>
<dbReference type="EMBL" id="CU640366">
    <property type="protein sequence ID" value="CAP73384.1"/>
    <property type="molecule type" value="Genomic_DNA"/>
</dbReference>
<gene>
    <name evidence="2" type="ORF">PODANS_2_7680</name>
</gene>
<protein>
    <submittedName>
        <fullName evidence="2">Podospora anserina S mat+ genomic DNA chromosome 2, supercontig 2</fullName>
    </submittedName>
</protein>
<dbReference type="PANTHER" id="PTHR11501:SF18">
    <property type="entry name" value="MICROTUBULE-ASSOCIATED PROTEIN"/>
    <property type="match status" value="1"/>
</dbReference>
<dbReference type="InterPro" id="IPR027324">
    <property type="entry name" value="MAP2/MAP4/Tau"/>
</dbReference>
<feature type="compositionally biased region" description="Low complexity" evidence="1">
    <location>
        <begin position="1226"/>
        <end position="1248"/>
    </location>
</feature>
<feature type="compositionally biased region" description="Basic and acidic residues" evidence="1">
    <location>
        <begin position="487"/>
        <end position="553"/>
    </location>
</feature>
<feature type="compositionally biased region" description="Basic and acidic residues" evidence="1">
    <location>
        <begin position="397"/>
        <end position="428"/>
    </location>
</feature>
<dbReference type="Proteomes" id="UP000001197">
    <property type="component" value="Chromosome 2"/>
</dbReference>
<feature type="compositionally biased region" description="Low complexity" evidence="1">
    <location>
        <begin position="1629"/>
        <end position="1642"/>
    </location>
</feature>
<feature type="compositionally biased region" description="Gly residues" evidence="1">
    <location>
        <begin position="576"/>
        <end position="588"/>
    </location>
</feature>
<evidence type="ECO:0000313" key="3">
    <source>
        <dbReference type="EMBL" id="CDP25787.1"/>
    </source>
</evidence>
<dbReference type="RefSeq" id="XP_001911559.1">
    <property type="nucleotide sequence ID" value="XM_001911524.1"/>
</dbReference>
<evidence type="ECO:0000313" key="2">
    <source>
        <dbReference type="EMBL" id="CAP73384.1"/>
    </source>
</evidence>
<feature type="compositionally biased region" description="Low complexity" evidence="1">
    <location>
        <begin position="475"/>
        <end position="484"/>
    </location>
</feature>
<keyword evidence="4" id="KW-1185">Reference proteome</keyword>
<evidence type="ECO:0000256" key="1">
    <source>
        <dbReference type="SAM" id="MobiDB-lite"/>
    </source>
</evidence>
<dbReference type="EMBL" id="FO904937">
    <property type="protein sequence ID" value="CDP25787.1"/>
    <property type="molecule type" value="Genomic_DNA"/>
</dbReference>
<dbReference type="GeneID" id="6196383"/>
<dbReference type="VEuPathDB" id="FungiDB:PODANS_2_7680"/>
<reference evidence="4" key="3">
    <citation type="journal article" date="2014" name="Genetics">
        <title>Maintaining two mating types: Structure of the mating type locus and its role in heterokaryosis in Podospora anserina.</title>
        <authorList>
            <person name="Grognet P."/>
            <person name="Bidard F."/>
            <person name="Kuchly C."/>
            <person name="Tong L.C.H."/>
            <person name="Coppin E."/>
            <person name="Benkhali J.A."/>
            <person name="Couloux A."/>
            <person name="Wincker P."/>
            <person name="Debuchy R."/>
            <person name="Silar P."/>
        </authorList>
    </citation>
    <scope>GENOME REANNOTATION</scope>
    <source>
        <strain evidence="4">S / ATCC MYA-4624 / DSM 980 / FGSC 10383</strain>
    </source>
</reference>
<feature type="region of interest" description="Disordered" evidence="1">
    <location>
        <begin position="1191"/>
        <end position="1293"/>
    </location>
</feature>
<feature type="compositionally biased region" description="Low complexity" evidence="1">
    <location>
        <begin position="1262"/>
        <end position="1277"/>
    </location>
</feature>
<reference evidence="2" key="2">
    <citation type="submission" date="2008-07" db="EMBL/GenBank/DDBJ databases">
        <authorList>
            <person name="Genoscope - CEA"/>
        </authorList>
    </citation>
    <scope>NUCLEOTIDE SEQUENCE</scope>
    <source>
        <strain evidence="2">S mat+</strain>
    </source>
</reference>
<sequence>MAAKELPRHILDDFGDPVPGDSKKWRDYPYANLQLREATQGVYNKQSDDIFANNGNEDADVINAMFDAYRTVFDPNLDEIPAANRDLYHDVDELYTADILKKCHDGLVLGRRGEYLHGEHLYALTVRLLHLAQRDRNARLGPGTGKPTSRKPAAWYICPNEASVMVPSPVDHSEAQAQQAIDEAQPYLSRLIDADLRFQYENVVERFKQAKFTAHFANRNKAHWMAFILHKPKDATKNWTAFFFDSSPLPLNLQEPGQKYAKKAFVKWLEINCPQDTQRVKNVSYDGEKPKSPGPALIFLDRDISTQSDNWSCSLQCILNILAFIRYGCWGWDMIPHLRGKSNSEMVQTMMKILHNIMALKVNKNNLADYNTENTKGKTYRQTPVLLNRVDPEDEECKQRAEKEKRKKEDEQKRREQAERDKDEQKKKEWDDMMRIYDEAQSTLRTETDERKRAPANQVVAEWPNKLKAWGAKWNETTVTSNSNETEEVKRKEAKRKEAARKEAEKQEAEKQATEKQATEKQAAEREAAEKQKAEKQKAEKQKAEKQKTDRQAAENANRESWTSGNPDSSDDNSDGPGGGGGGRNGGGGRRDAPKRKHREHKYQGPNNTDYLNLGGDRIIKQLRDARQPVLVVDKDVPATAPGSDGIYRLFDRLLDLPEVAMFPTEIHSKLPPHTYPGNERMTKDTFNAFRHYEQALRDIRNGQAIQKEGIVPLALRQLASLQAHVRTGLQSYSRGLWFVLPTPYVLVVPEPGKAAPPLVRLGESRDRNDGFYYSRAEHEARFKKAESTIHFVYWEKTKHWAVMFRHPEHGHALYDSDVTFQGDRLSTRLEEADEAMKAWLGHNEIAFGKSLRPNLVKTRPSASESHWDSGLFALLNVVSRVHYRCYGWQGLPLQVYPEHTSIALRRRQIRALHNLVGLQMSEGIDTTRNYKSPTQPRFDFVAHPHYPTQRWDGRNERDNAIALLRPPTASTKKPDRPQYKDRGQNPRHLKRKKTTDTAATLVREIGKGEGHGPDGNQPSPETARSGAEEVDAVAMSQFDGSKDNMTTLPESELENAKLRAENIRLLQMIAADEEEIARLDVINDAFKKEVVVLQAALETENINVLDAGWRTDRENEILKKTRKKAVESVTPFELWRDREFGRPDNRKAKKKGEEYILLFEQGFGDVLDKLLALDDDKLKASLRRFRAEVTKAEQPNAADEDVFGAQPTAKPESKPQKTPPGSYYATDRATAATSTASRPTTAITSRTIPGSNMRPGLPTIAESSSSPADESPTTAAQLRVQGRRSSSAGGGAKRAEILDFEEWLLRGGAVLRAGARLRGGRPLGQVMDADYELNWRARRLKSLRTFYGEMEAKDTEKGDDEGAAWARGRKEDCADMEMCWIGWKHKSDALLEGERQASLFRSTPIGVGERPDWFPDEVDEDLDLDLLDMETKGSLKTYVSEYHERFKGLFRVSGDKARRGSVNDTDSLLGKTAAGRRLGSRTAHHGGGPHATATASLGGGRQTIVTPSQGGRQQATMTPQGPQVGGRVTGGRQPTVTPPGPSVGGRITAGRRPTVTPQGPSVGRRIAGRQPTPTPPGPTQRPPVGTATKAPTPPHPFAGFTPTAPRVKPAVPGQSSSTEVSEEEEGNQIDTTQQSVSSTTPSMPPQPGSLPHLSFRPRPSIGGMVQGGRRSGLTPDRTVHFATGVTVMEYDDDPSTPVYERFSDEEEEEEDAPAPQQIAGRKRSIDETGEVVDQGGRENPKRPKPTVEGGSSESEEFYGNMAGY</sequence>
<evidence type="ECO:0000313" key="4">
    <source>
        <dbReference type="Proteomes" id="UP000001197"/>
    </source>
</evidence>
<proteinExistence type="predicted"/>
<dbReference type="InParanoid" id="B2B6F9"/>
<feature type="compositionally biased region" description="Acidic residues" evidence="1">
    <location>
        <begin position="1704"/>
        <end position="1713"/>
    </location>
</feature>
<dbReference type="HOGENOM" id="CLU_238974_0_0_1"/>
<dbReference type="eggNOG" id="ENOG502T0KI">
    <property type="taxonomic scope" value="Eukaryota"/>
</dbReference>
<feature type="region of interest" description="Disordered" evidence="1">
    <location>
        <begin position="372"/>
        <end position="428"/>
    </location>
</feature>
<reference evidence="3" key="4">
    <citation type="submission" date="2014-09" db="EMBL/GenBank/DDBJ databases">
        <title>Maintaining two mating types: Structure of the mating type locus and its role in heterokaryosis in Podospora anserina.</title>
        <authorList>
            <person name="Grognet P."/>
            <person name="Bidard F."/>
            <person name="Kuchly C."/>
            <person name="Chan Ho Tong L."/>
            <person name="Coppin E."/>
            <person name="Ait Benkhali J."/>
            <person name="Couloux A."/>
            <person name="Wincker P."/>
            <person name="Debuchy R."/>
            <person name="Silar P."/>
        </authorList>
    </citation>
    <scope>NUCLEOTIDE SEQUENCE</scope>
</reference>
<feature type="region of interest" description="Disordered" evidence="1">
    <location>
        <begin position="473"/>
        <end position="613"/>
    </location>
</feature>
<dbReference type="GO" id="GO:0008017">
    <property type="term" value="F:microtubule binding"/>
    <property type="evidence" value="ECO:0007669"/>
    <property type="project" value="InterPro"/>
</dbReference>
<name>B2B6F9_PODAN</name>